<feature type="compositionally biased region" description="Basic and acidic residues" evidence="1">
    <location>
        <begin position="191"/>
        <end position="219"/>
    </location>
</feature>
<dbReference type="SUPFAM" id="SSF47954">
    <property type="entry name" value="Cyclin-like"/>
    <property type="match status" value="1"/>
</dbReference>
<dbReference type="EMBL" id="CAMPGE010027360">
    <property type="protein sequence ID" value="CAI2384998.1"/>
    <property type="molecule type" value="Genomic_DNA"/>
</dbReference>
<evidence type="ECO:0008006" key="4">
    <source>
        <dbReference type="Google" id="ProtNLM"/>
    </source>
</evidence>
<comment type="caution">
    <text evidence="2">The sequence shown here is derived from an EMBL/GenBank/DDBJ whole genome shotgun (WGS) entry which is preliminary data.</text>
</comment>
<protein>
    <recommendedName>
        <fullName evidence="4">Cyclin N-terminal domain-containing protein</fullName>
    </recommendedName>
</protein>
<dbReference type="CDD" id="cd20540">
    <property type="entry name" value="CYCLIN_CCNY_like"/>
    <property type="match status" value="1"/>
</dbReference>
<accession>A0AAD2DA14</accession>
<organism evidence="2 3">
    <name type="scientific">Euplotes crassus</name>
    <dbReference type="NCBI Taxonomy" id="5936"/>
    <lineage>
        <taxon>Eukaryota</taxon>
        <taxon>Sar</taxon>
        <taxon>Alveolata</taxon>
        <taxon>Ciliophora</taxon>
        <taxon>Intramacronucleata</taxon>
        <taxon>Spirotrichea</taxon>
        <taxon>Hypotrichia</taxon>
        <taxon>Euplotida</taxon>
        <taxon>Euplotidae</taxon>
        <taxon>Moneuplotes</taxon>
    </lineage>
</organism>
<proteinExistence type="predicted"/>
<dbReference type="Gene3D" id="1.10.472.10">
    <property type="entry name" value="Cyclin-like"/>
    <property type="match status" value="1"/>
</dbReference>
<dbReference type="InterPro" id="IPR036915">
    <property type="entry name" value="Cyclin-like_sf"/>
</dbReference>
<evidence type="ECO:0000313" key="2">
    <source>
        <dbReference type="EMBL" id="CAI2384998.1"/>
    </source>
</evidence>
<feature type="region of interest" description="Disordered" evidence="1">
    <location>
        <begin position="191"/>
        <end position="227"/>
    </location>
</feature>
<feature type="region of interest" description="Disordered" evidence="1">
    <location>
        <begin position="450"/>
        <end position="469"/>
    </location>
</feature>
<evidence type="ECO:0000313" key="3">
    <source>
        <dbReference type="Proteomes" id="UP001295684"/>
    </source>
</evidence>
<dbReference type="InterPro" id="IPR013922">
    <property type="entry name" value="Cyclin_PHO80-like"/>
</dbReference>
<dbReference type="GO" id="GO:0019901">
    <property type="term" value="F:protein kinase binding"/>
    <property type="evidence" value="ECO:0007669"/>
    <property type="project" value="InterPro"/>
</dbReference>
<dbReference type="Proteomes" id="UP001295684">
    <property type="component" value="Unassembled WGS sequence"/>
</dbReference>
<reference evidence="2" key="1">
    <citation type="submission" date="2023-07" db="EMBL/GenBank/DDBJ databases">
        <authorList>
            <consortium name="AG Swart"/>
            <person name="Singh M."/>
            <person name="Singh A."/>
            <person name="Seah K."/>
            <person name="Emmerich C."/>
        </authorList>
    </citation>
    <scope>NUCLEOTIDE SEQUENCE</scope>
    <source>
        <strain evidence="2">DP1</strain>
    </source>
</reference>
<dbReference type="PANTHER" id="PTHR14248">
    <property type="entry name" value="CYCLIN Y, ISOFORM A"/>
    <property type="match status" value="1"/>
</dbReference>
<gene>
    <name evidence="2" type="ORF">ECRASSUSDP1_LOCUS26539</name>
</gene>
<dbReference type="Pfam" id="PF08613">
    <property type="entry name" value="Cyclin"/>
    <property type="match status" value="1"/>
</dbReference>
<sequence>MSAKNKIKPDGKTVNTVDQKVKMKEKLLNALHNNFGNMNFSFKERINKQFIQHLQNNKKTKVKMDSKDIQNEDGKEDAKVDLQNILKSYLGIAKDQSAEMKDLNKKIFPPDAFGYQELENITKDSKETSQADLDKKVQELLQKYSRGEGDSPKYKIAGDKLETCFGYGNNKMFGKELKQAMEDVHKINSEIEGAKQESRSKENKDLQITKNLEEDKQSDTDSGSPMLDATTQEKLINLGQSLDSKKLTEAMGFIDLRMLLKCYAKAISKHINFSEGYLFVKDKVNSASLQNERLQFTYDLKNMKIDLNQGKKIASDKDISQEETKANIDNISKMNITIQDSELLDTIGGDKNPKEVENEKEIDCNSDVRLCKVSSEAIRDPKNSEIFNAQNDMNKDSFISSFLTNKEGRSSMQSYGTSAFDSSLQYSNTAISFNNLSSRPPMEVIESVGGDTLTISEKEKDDASDDQDDFDRYEEIDVKNVGLETRDTPSKDKKQKAILTPEQIAQAHHERENENLEDEKIECLIKCKELIETGHFTIDDFKENEENKEFSEGYKILNKMTEKGLKNNLETQLLKCHQNYSFDTESMLDLSMPTSSLALKEMYVSEKPTQEEIYYYSKYIVLSSRMEKEIPLVSLAYLERLCSKTGILINHWNWRRLMLISLTVASKIWDDESLENVHFPKAMADVSLKEINNLEKLFLDLIDYDLMVRGADYAKYYFILRSISKEFEDPENVQMDPITVEHMQLLQKNSDKAEEILRGIYKNQDFSASI</sequence>
<keyword evidence="3" id="KW-1185">Reference proteome</keyword>
<dbReference type="AlphaFoldDB" id="A0AAD2DA14"/>
<evidence type="ECO:0000256" key="1">
    <source>
        <dbReference type="SAM" id="MobiDB-lite"/>
    </source>
</evidence>
<name>A0AAD2DA14_EUPCR</name>